<evidence type="ECO:0000313" key="2">
    <source>
        <dbReference type="EMBL" id="RDX72503.1"/>
    </source>
</evidence>
<dbReference type="AlphaFoldDB" id="A0A371F2T5"/>
<reference evidence="2" key="1">
    <citation type="submission" date="2018-05" db="EMBL/GenBank/DDBJ databases">
        <title>Draft genome of Mucuna pruriens seed.</title>
        <authorList>
            <person name="Nnadi N.E."/>
            <person name="Vos R."/>
            <person name="Hasami M.H."/>
            <person name="Devisetty U.K."/>
            <person name="Aguiy J.C."/>
        </authorList>
    </citation>
    <scope>NUCLEOTIDE SEQUENCE [LARGE SCALE GENOMIC DNA]</scope>
    <source>
        <strain evidence="2">JCA_2017</strain>
    </source>
</reference>
<sequence>MEVQSVATISTERIKSFYWKKIICRFGLLAETLFDNGTQFASQSMAEFCTGLKIKQLFTLVEHLQSNSQAEAANKIILRGLHKQLEEAKARWVEELPQVLWSYHTTPHSTTNETPFRLTFGTEASSPRTAFLQPGENEEELRANLDLLQEAQKVAHKEYAVKARAAKRH</sequence>
<feature type="domain" description="Integrase catalytic" evidence="1">
    <location>
        <begin position="1"/>
        <end position="123"/>
    </location>
</feature>
<comment type="caution">
    <text evidence="2">The sequence shown here is derived from an EMBL/GenBank/DDBJ whole genome shotgun (WGS) entry which is preliminary data.</text>
</comment>
<name>A0A371F2T5_MUCPR</name>
<dbReference type="Proteomes" id="UP000257109">
    <property type="component" value="Unassembled WGS sequence"/>
</dbReference>
<proteinExistence type="predicted"/>
<keyword evidence="3" id="KW-1185">Reference proteome</keyword>
<organism evidence="2 3">
    <name type="scientific">Mucuna pruriens</name>
    <name type="common">Velvet bean</name>
    <name type="synonym">Dolichos pruriens</name>
    <dbReference type="NCBI Taxonomy" id="157652"/>
    <lineage>
        <taxon>Eukaryota</taxon>
        <taxon>Viridiplantae</taxon>
        <taxon>Streptophyta</taxon>
        <taxon>Embryophyta</taxon>
        <taxon>Tracheophyta</taxon>
        <taxon>Spermatophyta</taxon>
        <taxon>Magnoliopsida</taxon>
        <taxon>eudicotyledons</taxon>
        <taxon>Gunneridae</taxon>
        <taxon>Pentapetalae</taxon>
        <taxon>rosids</taxon>
        <taxon>fabids</taxon>
        <taxon>Fabales</taxon>
        <taxon>Fabaceae</taxon>
        <taxon>Papilionoideae</taxon>
        <taxon>50 kb inversion clade</taxon>
        <taxon>NPAAA clade</taxon>
        <taxon>indigoferoid/millettioid clade</taxon>
        <taxon>Phaseoleae</taxon>
        <taxon>Mucuna</taxon>
    </lineage>
</organism>
<dbReference type="PROSITE" id="PS50994">
    <property type="entry name" value="INTEGRASE"/>
    <property type="match status" value="1"/>
</dbReference>
<gene>
    <name evidence="2" type="ORF">CR513_48001</name>
</gene>
<protein>
    <recommendedName>
        <fullName evidence="1">Integrase catalytic domain-containing protein</fullName>
    </recommendedName>
</protein>
<dbReference type="GO" id="GO:0015074">
    <property type="term" value="P:DNA integration"/>
    <property type="evidence" value="ECO:0007669"/>
    <property type="project" value="InterPro"/>
</dbReference>
<feature type="non-terminal residue" evidence="2">
    <location>
        <position position="1"/>
    </location>
</feature>
<dbReference type="Gene3D" id="3.30.420.10">
    <property type="entry name" value="Ribonuclease H-like superfamily/Ribonuclease H"/>
    <property type="match status" value="1"/>
</dbReference>
<dbReference type="OrthoDB" id="1936587at2759"/>
<dbReference type="InterPro" id="IPR012337">
    <property type="entry name" value="RNaseH-like_sf"/>
</dbReference>
<evidence type="ECO:0000259" key="1">
    <source>
        <dbReference type="PROSITE" id="PS50994"/>
    </source>
</evidence>
<evidence type="ECO:0000313" key="3">
    <source>
        <dbReference type="Proteomes" id="UP000257109"/>
    </source>
</evidence>
<dbReference type="PANTHER" id="PTHR37984">
    <property type="entry name" value="PROTEIN CBG26694"/>
    <property type="match status" value="1"/>
</dbReference>
<dbReference type="PANTHER" id="PTHR37984:SF5">
    <property type="entry name" value="PROTEIN NYNRIN-LIKE"/>
    <property type="match status" value="1"/>
</dbReference>
<dbReference type="SUPFAM" id="SSF53098">
    <property type="entry name" value="Ribonuclease H-like"/>
    <property type="match status" value="1"/>
</dbReference>
<dbReference type="InterPro" id="IPR036397">
    <property type="entry name" value="RNaseH_sf"/>
</dbReference>
<accession>A0A371F2T5</accession>
<dbReference type="GO" id="GO:0003676">
    <property type="term" value="F:nucleic acid binding"/>
    <property type="evidence" value="ECO:0007669"/>
    <property type="project" value="InterPro"/>
</dbReference>
<dbReference type="InterPro" id="IPR050951">
    <property type="entry name" value="Retrovirus_Pol_polyprotein"/>
</dbReference>
<dbReference type="InterPro" id="IPR001584">
    <property type="entry name" value="Integrase_cat-core"/>
</dbReference>
<dbReference type="EMBL" id="QJKJ01010885">
    <property type="protein sequence ID" value="RDX72503.1"/>
    <property type="molecule type" value="Genomic_DNA"/>
</dbReference>